<feature type="transmembrane region" description="Helical" evidence="1">
    <location>
        <begin position="21"/>
        <end position="45"/>
    </location>
</feature>
<dbReference type="InterPro" id="IPR025250">
    <property type="entry name" value="DUF4199"/>
</dbReference>
<feature type="transmembrane region" description="Helical" evidence="1">
    <location>
        <begin position="169"/>
        <end position="191"/>
    </location>
</feature>
<feature type="transmembrane region" description="Helical" evidence="1">
    <location>
        <begin position="51"/>
        <end position="75"/>
    </location>
</feature>
<evidence type="ECO:0008006" key="4">
    <source>
        <dbReference type="Google" id="ProtNLM"/>
    </source>
</evidence>
<proteinExistence type="predicted"/>
<protein>
    <recommendedName>
        <fullName evidence="4">DUF4199 domain-containing protein</fullName>
    </recommendedName>
</protein>
<dbReference type="Proteomes" id="UP001500582">
    <property type="component" value="Unassembled WGS sequence"/>
</dbReference>
<reference evidence="3" key="1">
    <citation type="journal article" date="2019" name="Int. J. Syst. Evol. Microbiol.">
        <title>The Global Catalogue of Microorganisms (GCM) 10K type strain sequencing project: providing services to taxonomists for standard genome sequencing and annotation.</title>
        <authorList>
            <consortium name="The Broad Institute Genomics Platform"/>
            <consortium name="The Broad Institute Genome Sequencing Center for Infectious Disease"/>
            <person name="Wu L."/>
            <person name="Ma J."/>
        </authorList>
    </citation>
    <scope>NUCLEOTIDE SEQUENCE [LARGE SCALE GENOMIC DNA]</scope>
    <source>
        <strain evidence="3">JCM 17705</strain>
    </source>
</reference>
<dbReference type="EMBL" id="BAABFT010000002">
    <property type="protein sequence ID" value="GAA4315059.1"/>
    <property type="molecule type" value="Genomic_DNA"/>
</dbReference>
<evidence type="ECO:0000313" key="2">
    <source>
        <dbReference type="EMBL" id="GAA4315059.1"/>
    </source>
</evidence>
<keyword evidence="1" id="KW-0812">Transmembrane</keyword>
<accession>A0ABP8G0Z4</accession>
<name>A0ABP8G0Z4_9SPHI</name>
<keyword evidence="1" id="KW-0472">Membrane</keyword>
<dbReference type="Pfam" id="PF13858">
    <property type="entry name" value="DUF4199"/>
    <property type="match status" value="1"/>
</dbReference>
<keyword evidence="1" id="KW-1133">Transmembrane helix</keyword>
<evidence type="ECO:0000313" key="3">
    <source>
        <dbReference type="Proteomes" id="UP001500582"/>
    </source>
</evidence>
<keyword evidence="3" id="KW-1185">Reference proteome</keyword>
<feature type="transmembrane region" description="Helical" evidence="1">
    <location>
        <begin position="87"/>
        <end position="107"/>
    </location>
</feature>
<sequence>MDIEENKAAADKALQQSIRKAAIPSGVLLGVILLVLGIFSFYFVVSIASSFWLIVSGPLLFGILVPLVIAVFFVLDLRKKIGGFWTLKQATSGIFILFIVGNIVSTIGRDLLFAKVIEPQMVEKMQNTMVNATTKFMEDQNVEQAEIDKKIAEVEKGFDAQKDAGVAKYIQGVVISIIMTFVLALIFAAIFKREPPITLQFDEAPEPQRY</sequence>
<organism evidence="2 3">
    <name type="scientific">Mucilaginibacter gynuensis</name>
    <dbReference type="NCBI Taxonomy" id="1302236"/>
    <lineage>
        <taxon>Bacteria</taxon>
        <taxon>Pseudomonadati</taxon>
        <taxon>Bacteroidota</taxon>
        <taxon>Sphingobacteriia</taxon>
        <taxon>Sphingobacteriales</taxon>
        <taxon>Sphingobacteriaceae</taxon>
        <taxon>Mucilaginibacter</taxon>
    </lineage>
</organism>
<evidence type="ECO:0000256" key="1">
    <source>
        <dbReference type="SAM" id="Phobius"/>
    </source>
</evidence>
<comment type="caution">
    <text evidence="2">The sequence shown here is derived from an EMBL/GenBank/DDBJ whole genome shotgun (WGS) entry which is preliminary data.</text>
</comment>
<gene>
    <name evidence="2" type="ORF">GCM10023149_11500</name>
</gene>
<dbReference type="RefSeq" id="WP_345210055.1">
    <property type="nucleotide sequence ID" value="NZ_BAABFT010000002.1"/>
</dbReference>